<accession>S3EG00</accession>
<protein>
    <recommendedName>
        <fullName evidence="5">Transmembrane protein</fullName>
    </recommendedName>
</protein>
<feature type="transmembrane region" description="Helical" evidence="2">
    <location>
        <begin position="220"/>
        <end position="241"/>
    </location>
</feature>
<keyword evidence="2" id="KW-1133">Transmembrane helix</keyword>
<name>S3EG00_GLAL2</name>
<dbReference type="RefSeq" id="XP_008076428.1">
    <property type="nucleotide sequence ID" value="XM_008078237.1"/>
</dbReference>
<feature type="compositionally biased region" description="Polar residues" evidence="1">
    <location>
        <begin position="65"/>
        <end position="81"/>
    </location>
</feature>
<organism evidence="3 4">
    <name type="scientific">Glarea lozoyensis (strain ATCC 20868 / MF5171)</name>
    <dbReference type="NCBI Taxonomy" id="1116229"/>
    <lineage>
        <taxon>Eukaryota</taxon>
        <taxon>Fungi</taxon>
        <taxon>Dikarya</taxon>
        <taxon>Ascomycota</taxon>
        <taxon>Pezizomycotina</taxon>
        <taxon>Leotiomycetes</taxon>
        <taxon>Helotiales</taxon>
        <taxon>Helotiaceae</taxon>
        <taxon>Glarea</taxon>
    </lineage>
</organism>
<evidence type="ECO:0000256" key="2">
    <source>
        <dbReference type="SAM" id="Phobius"/>
    </source>
</evidence>
<dbReference type="GeneID" id="19468324"/>
<gene>
    <name evidence="3" type="ORF">GLAREA_09276</name>
</gene>
<evidence type="ECO:0000256" key="1">
    <source>
        <dbReference type="SAM" id="MobiDB-lite"/>
    </source>
</evidence>
<evidence type="ECO:0008006" key="5">
    <source>
        <dbReference type="Google" id="ProtNLM"/>
    </source>
</evidence>
<dbReference type="OrthoDB" id="3565012at2759"/>
<keyword evidence="2" id="KW-0472">Membrane</keyword>
<keyword evidence="4" id="KW-1185">Reference proteome</keyword>
<reference evidence="3 4" key="1">
    <citation type="journal article" date="2013" name="BMC Genomics">
        <title>Genomics-driven discovery of the pneumocandin biosynthetic gene cluster in the fungus Glarea lozoyensis.</title>
        <authorList>
            <person name="Chen L."/>
            <person name="Yue Q."/>
            <person name="Zhang X."/>
            <person name="Xiang M."/>
            <person name="Wang C."/>
            <person name="Li S."/>
            <person name="Che Y."/>
            <person name="Ortiz-Lopez F.J."/>
            <person name="Bills G.F."/>
            <person name="Liu X."/>
            <person name="An Z."/>
        </authorList>
    </citation>
    <scope>NUCLEOTIDE SEQUENCE [LARGE SCALE GENOMIC DNA]</scope>
    <source>
        <strain evidence="4">ATCC 20868 / MF5171</strain>
    </source>
</reference>
<sequence>MTMKPAYLFTHPKSVSVKPLKRTVSLGVRVLSVAAYDKQNSLEAFIQAAISQPAGPIMELENITQKDSNDPSYPSSTSQDAGNAPYSGDEDPVVLLSQPLPSGGEDSYRWDAVPFYRLRQSTVELFLIELFGESDYHIKLNLDVWQFWVPRDLTDVEKDKLLEHRQFHETLTGLRRRRSPPPLNASQVAFTPQLAPQWPPVSTTVELQLPRTQLSQTCRMCWIIMLCWILVFTGSLAVGLWRSFATQDEGKGFTDAAYVVAAGSILVFSIQRMHNQRCRAIREEPG</sequence>
<evidence type="ECO:0000313" key="3">
    <source>
        <dbReference type="EMBL" id="EPE37113.1"/>
    </source>
</evidence>
<dbReference type="Proteomes" id="UP000016922">
    <property type="component" value="Unassembled WGS sequence"/>
</dbReference>
<dbReference type="AlphaFoldDB" id="S3EG00"/>
<keyword evidence="2" id="KW-0812">Transmembrane</keyword>
<feature type="transmembrane region" description="Helical" evidence="2">
    <location>
        <begin position="253"/>
        <end position="270"/>
    </location>
</feature>
<evidence type="ECO:0000313" key="4">
    <source>
        <dbReference type="Proteomes" id="UP000016922"/>
    </source>
</evidence>
<feature type="region of interest" description="Disordered" evidence="1">
    <location>
        <begin position="65"/>
        <end position="93"/>
    </location>
</feature>
<dbReference type="HOGENOM" id="CLU_973338_0_0_1"/>
<dbReference type="EMBL" id="KE145352">
    <property type="protein sequence ID" value="EPE37113.1"/>
    <property type="molecule type" value="Genomic_DNA"/>
</dbReference>
<proteinExistence type="predicted"/>
<dbReference type="KEGG" id="glz:GLAREA_09276"/>